<dbReference type="OrthoDB" id="6287170at2759"/>
<protein>
    <submittedName>
        <fullName evidence="2">Uncharacterized protein</fullName>
    </submittedName>
</protein>
<evidence type="ECO:0000256" key="1">
    <source>
        <dbReference type="SAM" id="MobiDB-lite"/>
    </source>
</evidence>
<reference evidence="2" key="1">
    <citation type="submission" date="2020-05" db="UniProtKB">
        <authorList>
            <consortium name="EnsemblMetazoa"/>
        </authorList>
    </citation>
    <scope>IDENTIFICATION</scope>
    <source>
        <strain evidence="2">USDA</strain>
    </source>
</reference>
<accession>A0A1I8P864</accession>
<dbReference type="AlphaFoldDB" id="A0A1I8P864"/>
<dbReference type="VEuPathDB" id="VectorBase:SCAU005674"/>
<dbReference type="PANTHER" id="PTHR39075:SF1">
    <property type="entry name" value="FI19908P1"/>
    <property type="match status" value="1"/>
</dbReference>
<dbReference type="EnsemblMetazoa" id="SCAU005674-RA">
    <property type="protein sequence ID" value="SCAU005674-PA"/>
    <property type="gene ID" value="SCAU005674"/>
</dbReference>
<dbReference type="Proteomes" id="UP000095300">
    <property type="component" value="Unassembled WGS sequence"/>
</dbReference>
<keyword evidence="3" id="KW-1185">Reference proteome</keyword>
<dbReference type="GO" id="GO:0005615">
    <property type="term" value="C:extracellular space"/>
    <property type="evidence" value="ECO:0007669"/>
    <property type="project" value="TreeGrafter"/>
</dbReference>
<dbReference type="KEGG" id="scac:106090475"/>
<evidence type="ECO:0000313" key="3">
    <source>
        <dbReference type="Proteomes" id="UP000095300"/>
    </source>
</evidence>
<name>A0A1I8P864_STOCA</name>
<evidence type="ECO:0000313" key="2">
    <source>
        <dbReference type="EnsemblMetazoa" id="SCAU005674-PA"/>
    </source>
</evidence>
<proteinExistence type="predicted"/>
<organism evidence="2 3">
    <name type="scientific">Stomoxys calcitrans</name>
    <name type="common">Stable fly</name>
    <name type="synonym">Conops calcitrans</name>
    <dbReference type="NCBI Taxonomy" id="35570"/>
    <lineage>
        <taxon>Eukaryota</taxon>
        <taxon>Metazoa</taxon>
        <taxon>Ecdysozoa</taxon>
        <taxon>Arthropoda</taxon>
        <taxon>Hexapoda</taxon>
        <taxon>Insecta</taxon>
        <taxon>Pterygota</taxon>
        <taxon>Neoptera</taxon>
        <taxon>Endopterygota</taxon>
        <taxon>Diptera</taxon>
        <taxon>Brachycera</taxon>
        <taxon>Muscomorpha</taxon>
        <taxon>Muscoidea</taxon>
        <taxon>Muscidae</taxon>
        <taxon>Stomoxys</taxon>
    </lineage>
</organism>
<gene>
    <name evidence="2" type="primary">106090475</name>
</gene>
<dbReference type="PANTHER" id="PTHR39075">
    <property type="entry name" value="FI19908P1"/>
    <property type="match status" value="1"/>
</dbReference>
<sequence>MNVEKVSSFNSGHPREADMQKVNVDARSFNAIEFLANSNVEVRNPKHSPPKTPIETGQSSSFTPITPVSSRFNANDLFFVAFSQEGVVPTTPKPIASPTLYEIRLPRQLSIPVHYQTPASSIDEHRSNTYRMPFSVPSPQISQHFPKPIPPPTFVLLRLNKNHYDIAYESPTLPALCHGLGPVAMLNGTIQVRLRCAVRIDMTLDRAVRVYNHRTMVAIALSNNCNRSAVIQPNGRVLQMGNKVEIVTYDAMQSNNYVRYAKMWHKGISFTSESCALTYLVDTLGTRTITDSFTKSFIEHTKDYTLVVFYENSRHGPSYFGAAKNIVANCVYSCTDEGTEMYDINGFHIVQTADGLVKITRNNKKCFIRTSPANGSSTLTTASVHCTGSLGQTSHLFVRRNEKRMHFDGLNFVVRNCGHSAGFNEKNLLIVY</sequence>
<feature type="region of interest" description="Disordered" evidence="1">
    <location>
        <begin position="42"/>
        <end position="62"/>
    </location>
</feature>